<dbReference type="EC" id="1.14.-.-" evidence="1"/>
<evidence type="ECO:0000256" key="1">
    <source>
        <dbReference type="HAMAP-Rule" id="MF_00469"/>
    </source>
</evidence>
<dbReference type="GO" id="GO:0016705">
    <property type="term" value="F:oxidoreductase activity, acting on paired donors, with incorporation or reduction of molecular oxygen"/>
    <property type="evidence" value="ECO:0007669"/>
    <property type="project" value="UniProtKB-UniRule"/>
</dbReference>
<comment type="similarity">
    <text evidence="1">Belongs to the TrhO family.</text>
</comment>
<dbReference type="Pfam" id="PF17773">
    <property type="entry name" value="UPF0176_N"/>
    <property type="match status" value="1"/>
</dbReference>
<dbReference type="GO" id="GO:0006400">
    <property type="term" value="P:tRNA modification"/>
    <property type="evidence" value="ECO:0007669"/>
    <property type="project" value="UniProtKB-UniRule"/>
</dbReference>
<proteinExistence type="inferred from homology"/>
<dbReference type="InterPro" id="IPR040503">
    <property type="entry name" value="TRHO_N"/>
</dbReference>
<dbReference type="PROSITE" id="PS50206">
    <property type="entry name" value="RHODANESE_3"/>
    <property type="match status" value="1"/>
</dbReference>
<dbReference type="Proteomes" id="UP000002020">
    <property type="component" value="Chromosome"/>
</dbReference>
<accession>B3QZT5</accession>
<dbReference type="CDD" id="cd01518">
    <property type="entry name" value="RHOD_YceA"/>
    <property type="match status" value="1"/>
</dbReference>
<dbReference type="InterPro" id="IPR020936">
    <property type="entry name" value="TrhO"/>
</dbReference>
<comment type="function">
    <text evidence="1">Catalyzes oxygen-dependent 5-hydroxyuridine (ho5U) modification at position 34 in tRNAs.</text>
</comment>
<dbReference type="InterPro" id="IPR036873">
    <property type="entry name" value="Rhodanese-like_dom_sf"/>
</dbReference>
<dbReference type="Gene3D" id="3.30.70.100">
    <property type="match status" value="1"/>
</dbReference>
<dbReference type="EMBL" id="CU469464">
    <property type="protein sequence ID" value="CAP18472.1"/>
    <property type="molecule type" value="Genomic_DNA"/>
</dbReference>
<keyword evidence="1" id="KW-0819">tRNA processing</keyword>
<organism evidence="4">
    <name type="scientific">Phytoplasma mali (strain AT)</name>
    <dbReference type="NCBI Taxonomy" id="482235"/>
    <lineage>
        <taxon>Bacteria</taxon>
        <taxon>Bacillati</taxon>
        <taxon>Mycoplasmatota</taxon>
        <taxon>Mollicutes</taxon>
        <taxon>Acholeplasmatales</taxon>
        <taxon>Acholeplasmataceae</taxon>
        <taxon>Candidatus Phytoplasma</taxon>
        <taxon>16SrX (Apple proliferation group)</taxon>
    </lineage>
</organism>
<dbReference type="HAMAP" id="MF_00469">
    <property type="entry name" value="TrhO"/>
    <property type="match status" value="1"/>
</dbReference>
<dbReference type="Pfam" id="PF00581">
    <property type="entry name" value="Rhodanese"/>
    <property type="match status" value="1"/>
</dbReference>
<evidence type="ECO:0000313" key="3">
    <source>
        <dbReference type="EMBL" id="CAP18472.1"/>
    </source>
</evidence>
<dbReference type="PANTHER" id="PTHR43268:SF3">
    <property type="entry name" value="RHODANESE-LIKE DOMAIN-CONTAINING PROTEIN 7-RELATED"/>
    <property type="match status" value="1"/>
</dbReference>
<protein>
    <recommendedName>
        <fullName evidence="1">tRNA uridine(34) hydroxylase</fullName>
        <ecNumber evidence="1">1.14.-.-</ecNumber>
    </recommendedName>
    <alternativeName>
        <fullName evidence="1">tRNA hydroxylation protein O</fullName>
    </alternativeName>
</protein>
<comment type="catalytic activity">
    <reaction evidence="1">
        <text>uridine(34) in tRNA + AH2 + O2 = 5-hydroxyuridine(34) in tRNA + A + H2O</text>
        <dbReference type="Rhea" id="RHEA:64224"/>
        <dbReference type="Rhea" id="RHEA-COMP:11727"/>
        <dbReference type="Rhea" id="RHEA-COMP:13381"/>
        <dbReference type="ChEBI" id="CHEBI:13193"/>
        <dbReference type="ChEBI" id="CHEBI:15377"/>
        <dbReference type="ChEBI" id="CHEBI:15379"/>
        <dbReference type="ChEBI" id="CHEBI:17499"/>
        <dbReference type="ChEBI" id="CHEBI:65315"/>
        <dbReference type="ChEBI" id="CHEBI:136877"/>
    </reaction>
</comment>
<dbReference type="AlphaFoldDB" id="B3QZT5"/>
<dbReference type="PANTHER" id="PTHR43268">
    <property type="entry name" value="THIOSULFATE SULFURTRANSFERASE/RHODANESE-LIKE DOMAIN-CONTAINING PROTEIN 2"/>
    <property type="match status" value="1"/>
</dbReference>
<dbReference type="STRING" id="37692.ATP_00285"/>
<dbReference type="HOGENOM" id="CLU_038878_1_0_14"/>
<dbReference type="InterPro" id="IPR001763">
    <property type="entry name" value="Rhodanese-like_dom"/>
</dbReference>
<dbReference type="Gene3D" id="3.40.250.10">
    <property type="entry name" value="Rhodanese-like domain"/>
    <property type="match status" value="1"/>
</dbReference>
<sequence length="310" mass="36689">MKKIEKYIIILYYKYTKIKNLQCFKNKHLKFCQNLKLLGRIIISHEGINGTLSGKVDNINKYIKIMQENEIFKDIDFKITKYKKNVFNKLSIKIKKEIVNLKLDKDIDMLKIKSNYLNPKEFHENLKNNDNIIIDVRNHYEYQLGHFKNAINPKIKNFRELPLWVENNKNLLKNKKIITYCTGGIRCEKFSAFLKSKGFDETYQLKGGIITYGSANLTNDILWNGKLYVFDSRIAIKINNKKYKIVGKDNFDNKPCERYINCANPICNKQFFCSKKNEHKFFGSCCYECQISKNNRYIMKNKNIKNTLST</sequence>
<dbReference type="NCBIfam" id="NF001135">
    <property type="entry name" value="PRK00142.1-3"/>
    <property type="match status" value="1"/>
</dbReference>
<dbReference type="InterPro" id="IPR022111">
    <property type="entry name" value="Rhodanese_C"/>
</dbReference>
<feature type="domain" description="Rhodanese" evidence="2">
    <location>
        <begin position="127"/>
        <end position="221"/>
    </location>
</feature>
<reference evidence="3 4" key="1">
    <citation type="journal article" date="2008" name="BMC Genomics">
        <title>The linear chromosome of the plant-pathogenic mycoplasma 'Candidatus Phytoplasma mali'.</title>
        <authorList>
            <person name="Kube M."/>
            <person name="Schneider B."/>
            <person name="Kuhl H."/>
            <person name="Dandekar T."/>
            <person name="Heitmann K."/>
            <person name="Migdoll A.M."/>
            <person name="Reinhardt R."/>
            <person name="Seemueller E."/>
        </authorList>
    </citation>
    <scope>NUCLEOTIDE SEQUENCE [LARGE SCALE GENOMIC DNA]</scope>
    <source>
        <strain evidence="3 4">AT</strain>
    </source>
</reference>
<dbReference type="SMART" id="SM00450">
    <property type="entry name" value="RHOD"/>
    <property type="match status" value="1"/>
</dbReference>
<dbReference type="SUPFAM" id="SSF52821">
    <property type="entry name" value="Rhodanese/Cell cycle control phosphatase"/>
    <property type="match status" value="1"/>
</dbReference>
<keyword evidence="1" id="KW-0560">Oxidoreductase</keyword>
<evidence type="ECO:0000313" key="4">
    <source>
        <dbReference type="Proteomes" id="UP000002020"/>
    </source>
</evidence>
<evidence type="ECO:0000259" key="2">
    <source>
        <dbReference type="PROSITE" id="PS50206"/>
    </source>
</evidence>
<dbReference type="eggNOG" id="COG1054">
    <property type="taxonomic scope" value="Bacteria"/>
</dbReference>
<dbReference type="KEGG" id="pml:ATP_00285"/>
<dbReference type="Pfam" id="PF12368">
    <property type="entry name" value="Rhodanese_C"/>
    <property type="match status" value="1"/>
</dbReference>
<keyword evidence="4" id="KW-1185">Reference proteome</keyword>
<gene>
    <name evidence="1" type="primary">trhO</name>
    <name evidence="3" type="ordered locus">ATP_00285</name>
</gene>
<name>B3QZT5_PHYMT</name>